<evidence type="ECO:0000313" key="3">
    <source>
        <dbReference type="Proteomes" id="UP001501734"/>
    </source>
</evidence>
<organism evidence="2 3">
    <name type="scientific">Amphibacillus indicireducens</name>
    <dbReference type="NCBI Taxonomy" id="1076330"/>
    <lineage>
        <taxon>Bacteria</taxon>
        <taxon>Bacillati</taxon>
        <taxon>Bacillota</taxon>
        <taxon>Bacilli</taxon>
        <taxon>Bacillales</taxon>
        <taxon>Bacillaceae</taxon>
        <taxon>Amphibacillus</taxon>
    </lineage>
</organism>
<sequence length="146" mass="16200">MLKKITTLVFSVIMILTIVPNEILASNHEDEPFQFYIEASNNHGTTKGRAKKNTTSTYVNIEQLPSAYINLQVQGFRPSSGSGTNVWTNETIGGRQTAGRGQWLVRQLVYENGGRSARLRFDRHGGTGTVKGKWSPDSVGTYPRLN</sequence>
<dbReference type="Proteomes" id="UP001501734">
    <property type="component" value="Unassembled WGS sequence"/>
</dbReference>
<accession>A0ABP7V6H4</accession>
<name>A0ABP7V6H4_9BACI</name>
<protein>
    <submittedName>
        <fullName evidence="2">Uncharacterized protein</fullName>
    </submittedName>
</protein>
<comment type="caution">
    <text evidence="2">The sequence shown here is derived from an EMBL/GenBank/DDBJ whole genome shotgun (WGS) entry which is preliminary data.</text>
</comment>
<gene>
    <name evidence="2" type="ORF">GCM10022410_04410</name>
</gene>
<dbReference type="RefSeq" id="WP_344909885.1">
    <property type="nucleotide sequence ID" value="NZ_BAABDL010000019.1"/>
</dbReference>
<dbReference type="EMBL" id="BAABDL010000019">
    <property type="protein sequence ID" value="GAA4060388.1"/>
    <property type="molecule type" value="Genomic_DNA"/>
</dbReference>
<feature type="region of interest" description="Disordered" evidence="1">
    <location>
        <begin position="123"/>
        <end position="146"/>
    </location>
</feature>
<keyword evidence="3" id="KW-1185">Reference proteome</keyword>
<evidence type="ECO:0000256" key="1">
    <source>
        <dbReference type="SAM" id="MobiDB-lite"/>
    </source>
</evidence>
<reference evidence="3" key="1">
    <citation type="journal article" date="2019" name="Int. J. Syst. Evol. Microbiol.">
        <title>The Global Catalogue of Microorganisms (GCM) 10K type strain sequencing project: providing services to taxonomists for standard genome sequencing and annotation.</title>
        <authorList>
            <consortium name="The Broad Institute Genomics Platform"/>
            <consortium name="The Broad Institute Genome Sequencing Center for Infectious Disease"/>
            <person name="Wu L."/>
            <person name="Ma J."/>
        </authorList>
    </citation>
    <scope>NUCLEOTIDE SEQUENCE [LARGE SCALE GENOMIC DNA]</scope>
    <source>
        <strain evidence="3">JCM 17250</strain>
    </source>
</reference>
<evidence type="ECO:0000313" key="2">
    <source>
        <dbReference type="EMBL" id="GAA4060388.1"/>
    </source>
</evidence>
<proteinExistence type="predicted"/>